<evidence type="ECO:0000256" key="1">
    <source>
        <dbReference type="SAM" id="Coils"/>
    </source>
</evidence>
<dbReference type="HOGENOM" id="CLU_1824044_0_0_10"/>
<keyword evidence="1" id="KW-0175">Coiled coil</keyword>
<dbReference type="AlphaFoldDB" id="H8KQE7"/>
<dbReference type="Proteomes" id="UP000007590">
    <property type="component" value="Chromosome"/>
</dbReference>
<protein>
    <submittedName>
        <fullName evidence="2">Uncharacterized protein</fullName>
    </submittedName>
</protein>
<gene>
    <name evidence="2" type="ordered locus">Solca_1486</name>
</gene>
<evidence type="ECO:0000313" key="3">
    <source>
        <dbReference type="Proteomes" id="UP000007590"/>
    </source>
</evidence>
<reference evidence="2" key="1">
    <citation type="submission" date="2012-02" db="EMBL/GenBank/DDBJ databases">
        <title>The complete genome of Solitalea canadensis DSM 3403.</title>
        <authorList>
            <consortium name="US DOE Joint Genome Institute (JGI-PGF)"/>
            <person name="Lucas S."/>
            <person name="Copeland A."/>
            <person name="Lapidus A."/>
            <person name="Glavina del Rio T."/>
            <person name="Dalin E."/>
            <person name="Tice H."/>
            <person name="Bruce D."/>
            <person name="Goodwin L."/>
            <person name="Pitluck S."/>
            <person name="Peters L."/>
            <person name="Ovchinnikova G."/>
            <person name="Lu M."/>
            <person name="Kyrpides N."/>
            <person name="Mavromatis K."/>
            <person name="Ivanova N."/>
            <person name="Brettin T."/>
            <person name="Detter J.C."/>
            <person name="Han C."/>
            <person name="Larimer F."/>
            <person name="Land M."/>
            <person name="Hauser L."/>
            <person name="Markowitz V."/>
            <person name="Cheng J.-F."/>
            <person name="Hugenholtz P."/>
            <person name="Woyke T."/>
            <person name="Wu D."/>
            <person name="Spring S."/>
            <person name="Schroeder M."/>
            <person name="Kopitz M."/>
            <person name="Brambilla E."/>
            <person name="Klenk H.-P."/>
            <person name="Eisen J.A."/>
        </authorList>
    </citation>
    <scope>NUCLEOTIDE SEQUENCE</scope>
    <source>
        <strain evidence="2">DSM 3403</strain>
    </source>
</reference>
<dbReference type="OrthoDB" id="1122839at2"/>
<proteinExistence type="predicted"/>
<organism evidence="2 3">
    <name type="scientific">Solitalea canadensis (strain ATCC 29591 / DSM 3403 / JCM 21819 / LMG 8368 / NBRC 15130 / NCIMB 12057 / USAM 9D)</name>
    <name type="common">Flexibacter canadensis</name>
    <dbReference type="NCBI Taxonomy" id="929556"/>
    <lineage>
        <taxon>Bacteria</taxon>
        <taxon>Pseudomonadati</taxon>
        <taxon>Bacteroidota</taxon>
        <taxon>Sphingobacteriia</taxon>
        <taxon>Sphingobacteriales</taxon>
        <taxon>Sphingobacteriaceae</taxon>
        <taxon>Solitalea</taxon>
    </lineage>
</organism>
<dbReference type="RefSeq" id="WP_014679790.1">
    <property type="nucleotide sequence ID" value="NC_017770.1"/>
</dbReference>
<sequence length="141" mass="16144">MKKLIMSLIIIGFIAGLSVLAFGREGLLKIIEPRDVRVLANNVDSLDYAQFKKDAQEKIQSNDKDIADLKAKMKSKAKEGNAKASSRYSKKIEDLEAKNDDLRQRITDYKYNNSDWSSFKQKFDHDMYELSKAFKGLTSKK</sequence>
<dbReference type="eggNOG" id="ENOG503154F">
    <property type="taxonomic scope" value="Bacteria"/>
</dbReference>
<dbReference type="EMBL" id="CP003349">
    <property type="protein sequence ID" value="AFD06563.1"/>
    <property type="molecule type" value="Genomic_DNA"/>
</dbReference>
<evidence type="ECO:0000313" key="2">
    <source>
        <dbReference type="EMBL" id="AFD06563.1"/>
    </source>
</evidence>
<keyword evidence="3" id="KW-1185">Reference proteome</keyword>
<feature type="coiled-coil region" evidence="1">
    <location>
        <begin position="52"/>
        <end position="112"/>
    </location>
</feature>
<name>H8KQE7_SOLCM</name>
<accession>H8KQE7</accession>
<dbReference type="KEGG" id="scn:Solca_1486"/>